<dbReference type="Gramene" id="RZC63291">
    <property type="protein sequence ID" value="RZC63291"/>
    <property type="gene ID" value="C5167_025044"/>
</dbReference>
<keyword evidence="3" id="KW-1185">Reference proteome</keyword>
<dbReference type="SUPFAM" id="SSF48113">
    <property type="entry name" value="Heme-dependent peroxidases"/>
    <property type="match status" value="1"/>
</dbReference>
<reference evidence="2 3" key="1">
    <citation type="journal article" date="2018" name="Science">
        <title>The opium poppy genome and morphinan production.</title>
        <authorList>
            <person name="Guo L."/>
            <person name="Winzer T."/>
            <person name="Yang X."/>
            <person name="Li Y."/>
            <person name="Ning Z."/>
            <person name="He Z."/>
            <person name="Teodor R."/>
            <person name="Lu Y."/>
            <person name="Bowser T.A."/>
            <person name="Graham I.A."/>
            <person name="Ye K."/>
        </authorList>
    </citation>
    <scope>NUCLEOTIDE SEQUENCE [LARGE SCALE GENOMIC DNA]</scope>
    <source>
        <strain evidence="3">cv. HN1</strain>
        <tissue evidence="2">Leaves</tissue>
    </source>
</reference>
<dbReference type="GO" id="GO:0020037">
    <property type="term" value="F:heme binding"/>
    <property type="evidence" value="ECO:0007669"/>
    <property type="project" value="InterPro"/>
</dbReference>
<dbReference type="InterPro" id="IPR002207">
    <property type="entry name" value="Peroxidase_I"/>
</dbReference>
<gene>
    <name evidence="2" type="ORF">C5167_025044</name>
</gene>
<evidence type="ECO:0000313" key="3">
    <source>
        <dbReference type="Proteomes" id="UP000316621"/>
    </source>
</evidence>
<dbReference type="GO" id="GO:0009507">
    <property type="term" value="C:chloroplast"/>
    <property type="evidence" value="ECO:0007669"/>
    <property type="project" value="TreeGrafter"/>
</dbReference>
<accession>A0A4Y7JTL5</accession>
<dbReference type="EMBL" id="CM010719">
    <property type="protein sequence ID" value="RZC63291.1"/>
    <property type="molecule type" value="Genomic_DNA"/>
</dbReference>
<dbReference type="InterPro" id="IPR010255">
    <property type="entry name" value="Haem_peroxidase_sf"/>
</dbReference>
<protein>
    <submittedName>
        <fullName evidence="2">Uncharacterized protein</fullName>
    </submittedName>
</protein>
<dbReference type="AlphaFoldDB" id="A0A4Y7JTL5"/>
<dbReference type="GO" id="GO:0000302">
    <property type="term" value="P:response to reactive oxygen species"/>
    <property type="evidence" value="ECO:0007669"/>
    <property type="project" value="TreeGrafter"/>
</dbReference>
<evidence type="ECO:0000313" key="2">
    <source>
        <dbReference type="EMBL" id="RZC63291.1"/>
    </source>
</evidence>
<dbReference type="Gene3D" id="1.10.420.10">
    <property type="entry name" value="Peroxidase, domain 2"/>
    <property type="match status" value="1"/>
</dbReference>
<dbReference type="PRINTS" id="PR00459">
    <property type="entry name" value="ASPEROXIDASE"/>
</dbReference>
<dbReference type="InterPro" id="IPR044831">
    <property type="entry name" value="Ccp1-like"/>
</dbReference>
<dbReference type="GO" id="GO:0042744">
    <property type="term" value="P:hydrogen peroxide catabolic process"/>
    <property type="evidence" value="ECO:0007669"/>
    <property type="project" value="TreeGrafter"/>
</dbReference>
<dbReference type="STRING" id="3469.A0A4Y7JTL5"/>
<proteinExistence type="predicted"/>
<sequence>MFFEDLDWLKSSSTCEVKINTLTPRIDFYGRYKKLDSYVSVVLDIGVAEHVAQHLLYIFLIKMLGVEHPGAKGRCHKESSGFEGPWTTNPLVFDNSSFKELLNGEKEGLIQLRTDKTLLADPFLRPLLKNMQRTLHLYCVDSIKKHTRRAAMKTANEFLLRDRVEGRRRSRLFISVQLHGFSRGEDLLLLVLLDAKFTSNLGSGTRISHNCAL</sequence>
<keyword evidence="1" id="KW-0560">Oxidoreductase</keyword>
<dbReference type="PANTHER" id="PTHR31356:SF59">
    <property type="entry name" value="L-ASCORBATE PEROXIDASE 1, CYTOSOLIC"/>
    <property type="match status" value="1"/>
</dbReference>
<evidence type="ECO:0000256" key="1">
    <source>
        <dbReference type="ARBA" id="ARBA00023002"/>
    </source>
</evidence>
<organism evidence="2 3">
    <name type="scientific">Papaver somniferum</name>
    <name type="common">Opium poppy</name>
    <dbReference type="NCBI Taxonomy" id="3469"/>
    <lineage>
        <taxon>Eukaryota</taxon>
        <taxon>Viridiplantae</taxon>
        <taxon>Streptophyta</taxon>
        <taxon>Embryophyta</taxon>
        <taxon>Tracheophyta</taxon>
        <taxon>Spermatophyta</taxon>
        <taxon>Magnoliopsida</taxon>
        <taxon>Ranunculales</taxon>
        <taxon>Papaveraceae</taxon>
        <taxon>Papaveroideae</taxon>
        <taxon>Papaver</taxon>
    </lineage>
</organism>
<dbReference type="GO" id="GO:0004601">
    <property type="term" value="F:peroxidase activity"/>
    <property type="evidence" value="ECO:0007669"/>
    <property type="project" value="InterPro"/>
</dbReference>
<dbReference type="Proteomes" id="UP000316621">
    <property type="component" value="Chromosome 5"/>
</dbReference>
<name>A0A4Y7JTL5_PAPSO</name>
<dbReference type="GO" id="GO:0034599">
    <property type="term" value="P:cellular response to oxidative stress"/>
    <property type="evidence" value="ECO:0007669"/>
    <property type="project" value="InterPro"/>
</dbReference>
<dbReference type="PANTHER" id="PTHR31356">
    <property type="entry name" value="THYLAKOID LUMENAL 29 KDA PROTEIN, CHLOROPLASTIC-RELATED"/>
    <property type="match status" value="1"/>
</dbReference>